<reference evidence="2" key="1">
    <citation type="submission" date="2020-07" db="EMBL/GenBank/DDBJ databases">
        <title>Description of Mycobacterium gordonae subsp. intergordonae subsp.nov. and Mycobacterium gordonae subsp. gordonae subsp. nov.</title>
        <authorList>
            <person name="Yu X."/>
        </authorList>
    </citation>
    <scope>NUCLEOTIDE SEQUENCE [LARGE SCALE GENOMIC DNA]</scope>
    <source>
        <strain evidence="2">24</strain>
    </source>
</reference>
<evidence type="ECO:0000313" key="2">
    <source>
        <dbReference type="Proteomes" id="UP000510682"/>
    </source>
</evidence>
<dbReference type="RefSeq" id="WP_180917257.1">
    <property type="nucleotide sequence ID" value="NZ_CP059165.1"/>
</dbReference>
<dbReference type="KEGG" id="mgor:H0P51_07050"/>
<sequence>MRKLLALGVLLIIGIELLALMLQNRSLVLVASGAGLALVLLNIRKLLGYPNHPPDDESSDDPGDGLRRWLANTETTIRWSESTRADWDRHLRPMLARRFELATGQRLAKDPAAYAATGEMLFGPQLWVWVNPNDIGHSGNRQHPGPGRAALEEILQRLEQV</sequence>
<evidence type="ECO:0000313" key="1">
    <source>
        <dbReference type="EMBL" id="QLL08672.1"/>
    </source>
</evidence>
<dbReference type="AlphaFoldDB" id="A0A7D6HVX5"/>
<dbReference type="Proteomes" id="UP000510682">
    <property type="component" value="Chromosome"/>
</dbReference>
<reference evidence="1 2" key="2">
    <citation type="submission" date="2020-07" db="EMBL/GenBank/DDBJ databases">
        <authorList>
            <person name="Yu X."/>
        </authorList>
    </citation>
    <scope>NUCLEOTIDE SEQUENCE [LARGE SCALE GENOMIC DNA]</scope>
    <source>
        <strain evidence="2">24</strain>
    </source>
</reference>
<protein>
    <submittedName>
        <fullName evidence="1">Uncharacterized protein</fullName>
    </submittedName>
</protein>
<organism evidence="1 2">
    <name type="scientific">Mycobacterium vicinigordonae</name>
    <dbReference type="NCBI Taxonomy" id="1719132"/>
    <lineage>
        <taxon>Bacteria</taxon>
        <taxon>Bacillati</taxon>
        <taxon>Actinomycetota</taxon>
        <taxon>Actinomycetes</taxon>
        <taxon>Mycobacteriales</taxon>
        <taxon>Mycobacteriaceae</taxon>
        <taxon>Mycobacterium</taxon>
    </lineage>
</organism>
<gene>
    <name evidence="1" type="ORF">H0P51_07050</name>
</gene>
<dbReference type="EMBL" id="CP059165">
    <property type="protein sequence ID" value="QLL08672.1"/>
    <property type="molecule type" value="Genomic_DNA"/>
</dbReference>
<accession>A0A7D6HVX5</accession>
<proteinExistence type="predicted"/>
<name>A0A7D6HVX5_9MYCO</name>
<reference evidence="2" key="3">
    <citation type="submission" date="2023-07" db="EMBL/GenBank/DDBJ databases">
        <title>Description of Mycobacterium gordonae subsp. intergordonae subsp.nov. and Mycobacterium gordonae subsp. gordonae subsp. nov.</title>
        <authorList>
            <person name="Huang H."/>
        </authorList>
    </citation>
    <scope>NUCLEOTIDE SEQUENCE [LARGE SCALE GENOMIC DNA]</scope>
    <source>
        <strain evidence="2">24</strain>
    </source>
</reference>
<keyword evidence="2" id="KW-1185">Reference proteome</keyword>